<proteinExistence type="predicted"/>
<evidence type="ECO:0000256" key="1">
    <source>
        <dbReference type="ARBA" id="ARBA00004141"/>
    </source>
</evidence>
<comment type="subcellular location">
    <subcellularLocation>
        <location evidence="1">Membrane</location>
        <topology evidence="1">Multi-pass membrane protein</topology>
    </subcellularLocation>
</comment>
<feature type="transmembrane region" description="Helical" evidence="8">
    <location>
        <begin position="379"/>
        <end position="401"/>
    </location>
</feature>
<feature type="transmembrane region" description="Helical" evidence="8">
    <location>
        <begin position="239"/>
        <end position="262"/>
    </location>
</feature>
<evidence type="ECO:0000256" key="4">
    <source>
        <dbReference type="ARBA" id="ARBA00022970"/>
    </source>
</evidence>
<keyword evidence="2" id="KW-0813">Transport</keyword>
<dbReference type="Gene3D" id="1.20.1740.10">
    <property type="entry name" value="Amino acid/polyamine transporter I"/>
    <property type="match status" value="1"/>
</dbReference>
<feature type="transmembrane region" description="Helical" evidence="8">
    <location>
        <begin position="187"/>
        <end position="207"/>
    </location>
</feature>
<feature type="transmembrane region" description="Helical" evidence="8">
    <location>
        <begin position="105"/>
        <end position="126"/>
    </location>
</feature>
<keyword evidence="3 8" id="KW-0812">Transmembrane</keyword>
<evidence type="ECO:0000313" key="11">
    <source>
        <dbReference type="Proteomes" id="UP000283269"/>
    </source>
</evidence>
<keyword evidence="6 8" id="KW-0472">Membrane</keyword>
<evidence type="ECO:0000256" key="6">
    <source>
        <dbReference type="ARBA" id="ARBA00023136"/>
    </source>
</evidence>
<dbReference type="InterPro" id="IPR004841">
    <property type="entry name" value="AA-permease/SLC12A_dom"/>
</dbReference>
<dbReference type="PROSITE" id="PS00218">
    <property type="entry name" value="AMINO_ACID_PERMEASE_1"/>
    <property type="match status" value="1"/>
</dbReference>
<feature type="transmembrane region" description="Helical" evidence="8">
    <location>
        <begin position="456"/>
        <end position="477"/>
    </location>
</feature>
<comment type="caution">
    <text evidence="10">The sequence shown here is derived from an EMBL/GenBank/DDBJ whole genome shotgun (WGS) entry which is preliminary data.</text>
</comment>
<dbReference type="FunCoup" id="A0A409X684">
    <property type="interactions" value="187"/>
</dbReference>
<feature type="transmembrane region" description="Helical" evidence="8">
    <location>
        <begin position="72"/>
        <end position="93"/>
    </location>
</feature>
<name>A0A409X684_PSICY</name>
<dbReference type="Proteomes" id="UP000283269">
    <property type="component" value="Unassembled WGS sequence"/>
</dbReference>
<protein>
    <recommendedName>
        <fullName evidence="9">Amino acid permease/ SLC12A domain-containing protein</fullName>
    </recommendedName>
</protein>
<evidence type="ECO:0000256" key="5">
    <source>
        <dbReference type="ARBA" id="ARBA00022989"/>
    </source>
</evidence>
<keyword evidence="5 8" id="KW-1133">Transmembrane helix</keyword>
<reference evidence="10 11" key="1">
    <citation type="journal article" date="2018" name="Evol. Lett.">
        <title>Horizontal gene cluster transfer increased hallucinogenic mushroom diversity.</title>
        <authorList>
            <person name="Reynolds H.T."/>
            <person name="Vijayakumar V."/>
            <person name="Gluck-Thaler E."/>
            <person name="Korotkin H.B."/>
            <person name="Matheny P.B."/>
            <person name="Slot J.C."/>
        </authorList>
    </citation>
    <scope>NUCLEOTIDE SEQUENCE [LARGE SCALE GENOMIC DNA]</scope>
    <source>
        <strain evidence="10 11">2631</strain>
    </source>
</reference>
<accession>A0A409X684</accession>
<dbReference type="EMBL" id="NHYD01002531">
    <property type="protein sequence ID" value="PPQ86240.1"/>
    <property type="molecule type" value="Genomic_DNA"/>
</dbReference>
<dbReference type="GO" id="GO:0015171">
    <property type="term" value="F:amino acid transmembrane transporter activity"/>
    <property type="evidence" value="ECO:0007669"/>
    <property type="project" value="TreeGrafter"/>
</dbReference>
<feature type="transmembrane region" description="Helical" evidence="8">
    <location>
        <begin position="413"/>
        <end position="436"/>
    </location>
</feature>
<feature type="transmembrane region" description="Helical" evidence="8">
    <location>
        <begin position="45"/>
        <end position="66"/>
    </location>
</feature>
<evidence type="ECO:0000259" key="9">
    <source>
        <dbReference type="Pfam" id="PF00324"/>
    </source>
</evidence>
<dbReference type="AlphaFoldDB" id="A0A409X684"/>
<sequence>MAFNEKKIGRENDSPSVDHDSYEDGAFIEPEEKDSLHRGLKARQISMIALGGAVGTGLIIGSGTALQRGGPLGILLGYSFVGFVCYLVMIALGEMAAFLPHKKGFAGYATRFVDPALGFAVGYNYLLKYLIVTPNNINAAGLVVQYWTRSVHIAIWMVIFIAFIFVINLLGVRVFGELEFWFSSLKGEFFVALIGLLLMGIIIDLGGNPKHDRIGFRYWRAPDGPMGSYLLSRVHNDSLAIFLGFWATLTNALFAYIGTELIGVTVGEAQNPRKNIPIAIRRTFWRILIFYIGGVFVIGLVVPRTDDTLFVATKSKTGAAASPFVVASTLVGIKVLNHVINAAILIFVMSAANSDLYIGSRTLYGLAVEGKAPAIFKKVTKGGVPLPSMLLCTAFCGLVFLNVSSSSAKVFGWFVNLVSTFGAITWMSICYAHISFMKALALQGKSRDDLPYKAPFQPWGSWFAFGATLIITIFKGFDTFIPFNTANFVTSYVGIPVFLILWAGYKIVYRTRVIPPRDVDLVSGIRAIDEEEARFVADEKAKGPRSFGRKLWDSM</sequence>
<gene>
    <name evidence="10" type="ORF">CVT25_005569</name>
</gene>
<dbReference type="PANTHER" id="PTHR43341">
    <property type="entry name" value="AMINO ACID PERMEASE"/>
    <property type="match status" value="1"/>
</dbReference>
<dbReference type="FunFam" id="1.20.1740.10:FF:000006">
    <property type="entry name" value="General amino acid permease"/>
    <property type="match status" value="1"/>
</dbReference>
<feature type="transmembrane region" description="Helical" evidence="8">
    <location>
        <begin position="283"/>
        <end position="302"/>
    </location>
</feature>
<evidence type="ECO:0000256" key="8">
    <source>
        <dbReference type="SAM" id="Phobius"/>
    </source>
</evidence>
<dbReference type="InParanoid" id="A0A409X684"/>
<feature type="domain" description="Amino acid permease/ SLC12A" evidence="9">
    <location>
        <begin position="45"/>
        <end position="512"/>
    </location>
</feature>
<feature type="transmembrane region" description="Helical" evidence="8">
    <location>
        <begin position="489"/>
        <end position="508"/>
    </location>
</feature>
<dbReference type="InterPro" id="IPR004840">
    <property type="entry name" value="Amino_acid_permease_CS"/>
</dbReference>
<organism evidence="10 11">
    <name type="scientific">Psilocybe cyanescens</name>
    <dbReference type="NCBI Taxonomy" id="93625"/>
    <lineage>
        <taxon>Eukaryota</taxon>
        <taxon>Fungi</taxon>
        <taxon>Dikarya</taxon>
        <taxon>Basidiomycota</taxon>
        <taxon>Agaricomycotina</taxon>
        <taxon>Agaricomycetes</taxon>
        <taxon>Agaricomycetidae</taxon>
        <taxon>Agaricales</taxon>
        <taxon>Agaricineae</taxon>
        <taxon>Strophariaceae</taxon>
        <taxon>Psilocybe</taxon>
    </lineage>
</organism>
<keyword evidence="4" id="KW-0029">Amino-acid transport</keyword>
<evidence type="ECO:0000256" key="3">
    <source>
        <dbReference type="ARBA" id="ARBA00022692"/>
    </source>
</evidence>
<dbReference type="InterPro" id="IPR050524">
    <property type="entry name" value="APC_YAT"/>
</dbReference>
<dbReference type="OrthoDB" id="10062876at2759"/>
<evidence type="ECO:0000256" key="2">
    <source>
        <dbReference type="ARBA" id="ARBA00022448"/>
    </source>
</evidence>
<feature type="region of interest" description="Disordered" evidence="7">
    <location>
        <begin position="1"/>
        <end position="23"/>
    </location>
</feature>
<feature type="compositionally biased region" description="Basic and acidic residues" evidence="7">
    <location>
        <begin position="1"/>
        <end position="22"/>
    </location>
</feature>
<dbReference type="STRING" id="93625.A0A409X684"/>
<evidence type="ECO:0000313" key="10">
    <source>
        <dbReference type="EMBL" id="PPQ86240.1"/>
    </source>
</evidence>
<dbReference type="PIRSF" id="PIRSF006060">
    <property type="entry name" value="AA_transporter"/>
    <property type="match status" value="1"/>
</dbReference>
<dbReference type="PANTHER" id="PTHR43341:SF9">
    <property type="entry name" value="DICARBOXYLIC AMINO ACID PERMEASE"/>
    <property type="match status" value="1"/>
</dbReference>
<evidence type="ECO:0000256" key="7">
    <source>
        <dbReference type="SAM" id="MobiDB-lite"/>
    </source>
</evidence>
<feature type="transmembrane region" description="Helical" evidence="8">
    <location>
        <begin position="153"/>
        <end position="175"/>
    </location>
</feature>
<keyword evidence="11" id="KW-1185">Reference proteome</keyword>
<dbReference type="Pfam" id="PF00324">
    <property type="entry name" value="AA_permease"/>
    <property type="match status" value="1"/>
</dbReference>
<dbReference type="GO" id="GO:0016020">
    <property type="term" value="C:membrane"/>
    <property type="evidence" value="ECO:0007669"/>
    <property type="project" value="UniProtKB-SubCell"/>
</dbReference>